<proteinExistence type="predicted"/>
<name>A0A0E9TM59_ANGAN</name>
<accession>A0A0E9TM59</accession>
<sequence length="47" mass="5482">MQLYSCRPCLESFTTFSRFNRCPAFCESQSESKNQLAQLSLTFHCLQ</sequence>
<organism evidence="1">
    <name type="scientific">Anguilla anguilla</name>
    <name type="common">European freshwater eel</name>
    <name type="synonym">Muraena anguilla</name>
    <dbReference type="NCBI Taxonomy" id="7936"/>
    <lineage>
        <taxon>Eukaryota</taxon>
        <taxon>Metazoa</taxon>
        <taxon>Chordata</taxon>
        <taxon>Craniata</taxon>
        <taxon>Vertebrata</taxon>
        <taxon>Euteleostomi</taxon>
        <taxon>Actinopterygii</taxon>
        <taxon>Neopterygii</taxon>
        <taxon>Teleostei</taxon>
        <taxon>Anguilliformes</taxon>
        <taxon>Anguillidae</taxon>
        <taxon>Anguilla</taxon>
    </lineage>
</organism>
<dbReference type="EMBL" id="GBXM01053833">
    <property type="protein sequence ID" value="JAH54744.1"/>
    <property type="molecule type" value="Transcribed_RNA"/>
</dbReference>
<reference evidence="1" key="2">
    <citation type="journal article" date="2015" name="Fish Shellfish Immunol.">
        <title>Early steps in the European eel (Anguilla anguilla)-Vibrio vulnificus interaction in the gills: Role of the RtxA13 toxin.</title>
        <authorList>
            <person name="Callol A."/>
            <person name="Pajuelo D."/>
            <person name="Ebbesson L."/>
            <person name="Teles M."/>
            <person name="MacKenzie S."/>
            <person name="Amaro C."/>
        </authorList>
    </citation>
    <scope>NUCLEOTIDE SEQUENCE</scope>
</reference>
<reference evidence="1" key="1">
    <citation type="submission" date="2014-11" db="EMBL/GenBank/DDBJ databases">
        <authorList>
            <person name="Amaro Gonzalez C."/>
        </authorList>
    </citation>
    <scope>NUCLEOTIDE SEQUENCE</scope>
</reference>
<dbReference type="AlphaFoldDB" id="A0A0E9TM59"/>
<evidence type="ECO:0000313" key="1">
    <source>
        <dbReference type="EMBL" id="JAH54744.1"/>
    </source>
</evidence>
<protein>
    <submittedName>
        <fullName evidence="1">Uncharacterized protein</fullName>
    </submittedName>
</protein>